<keyword evidence="9" id="KW-0418">Kinase</keyword>
<dbReference type="VEuPathDB" id="TrichDB:TRFO_05424"/>
<feature type="domain" description="Protein kinase" evidence="8">
    <location>
        <begin position="12"/>
        <end position="265"/>
    </location>
</feature>
<dbReference type="SUPFAM" id="SSF56112">
    <property type="entry name" value="Protein kinase-like (PK-like)"/>
    <property type="match status" value="1"/>
</dbReference>
<evidence type="ECO:0000256" key="4">
    <source>
        <dbReference type="ARBA" id="ARBA00047899"/>
    </source>
</evidence>
<protein>
    <recommendedName>
        <fullName evidence="1">non-specific serine/threonine protein kinase</fullName>
        <ecNumber evidence="1">2.7.11.1</ecNumber>
    </recommendedName>
</protein>
<organism evidence="9 10">
    <name type="scientific">Tritrichomonas foetus</name>
    <dbReference type="NCBI Taxonomy" id="1144522"/>
    <lineage>
        <taxon>Eukaryota</taxon>
        <taxon>Metamonada</taxon>
        <taxon>Parabasalia</taxon>
        <taxon>Tritrichomonadida</taxon>
        <taxon>Tritrichomonadidae</taxon>
        <taxon>Tritrichomonas</taxon>
    </lineage>
</organism>
<keyword evidence="3 6" id="KW-0067">ATP-binding</keyword>
<feature type="binding site" evidence="6">
    <location>
        <position position="41"/>
    </location>
    <ligand>
        <name>ATP</name>
        <dbReference type="ChEBI" id="CHEBI:30616"/>
    </ligand>
</feature>
<sequence length="406" mass="46443">MVIVPHEIKEYQIDDVILGEGGFAQVRSGIHLPTNKSVAIKIISKTHLTTDHSVKQLVKEVVALSKCDHIFIAKFYDMFEDDNFFYIVQELASNGSLLESVNARGKLTENQCKRYFSQILSAIEYLHENLNISHRDLKAENILLDSGDNVRLIDLGLCQILENKNDLMDTACGSPAYAAPEVIKGEQYTKSADIWSLGVLLYAIAHVCLPWEDMNLKKLMQKVLYTEPEYSSQLSTELIDLISKMLTKDPKSRITIKEIKEHPWMVNSINLEPVELSPEEEYEIFNDLNRMGYFVNDTKNALKEGKNTKGTVAYQILKRSKLTNKINERLTTIKPKKITVIRFRSEFVKRNDPLKKVIPAIHYDTNQAKQTPRAVSGYRILNFKNNHLLNVNAKSHVPKLLQMRPL</sequence>
<evidence type="ECO:0000259" key="8">
    <source>
        <dbReference type="PROSITE" id="PS50011"/>
    </source>
</evidence>
<dbReference type="EC" id="2.7.11.1" evidence="1"/>
<evidence type="ECO:0000256" key="5">
    <source>
        <dbReference type="ARBA" id="ARBA00048679"/>
    </source>
</evidence>
<evidence type="ECO:0000313" key="10">
    <source>
        <dbReference type="Proteomes" id="UP000179807"/>
    </source>
</evidence>
<dbReference type="InterPro" id="IPR008271">
    <property type="entry name" value="Ser/Thr_kinase_AS"/>
</dbReference>
<dbReference type="InterPro" id="IPR011009">
    <property type="entry name" value="Kinase-like_dom_sf"/>
</dbReference>
<evidence type="ECO:0000256" key="2">
    <source>
        <dbReference type="ARBA" id="ARBA00022741"/>
    </source>
</evidence>
<dbReference type="Gene3D" id="1.10.510.10">
    <property type="entry name" value="Transferase(Phosphotransferase) domain 1"/>
    <property type="match status" value="1"/>
</dbReference>
<gene>
    <name evidence="9" type="ORF">TRFO_05424</name>
</gene>
<dbReference type="PROSITE" id="PS00107">
    <property type="entry name" value="PROTEIN_KINASE_ATP"/>
    <property type="match status" value="1"/>
</dbReference>
<comment type="catalytic activity">
    <reaction evidence="4">
        <text>L-threonyl-[protein] + ATP = O-phospho-L-threonyl-[protein] + ADP + H(+)</text>
        <dbReference type="Rhea" id="RHEA:46608"/>
        <dbReference type="Rhea" id="RHEA-COMP:11060"/>
        <dbReference type="Rhea" id="RHEA-COMP:11605"/>
        <dbReference type="ChEBI" id="CHEBI:15378"/>
        <dbReference type="ChEBI" id="CHEBI:30013"/>
        <dbReference type="ChEBI" id="CHEBI:30616"/>
        <dbReference type="ChEBI" id="CHEBI:61977"/>
        <dbReference type="ChEBI" id="CHEBI:456216"/>
        <dbReference type="EC" id="2.7.11.1"/>
    </reaction>
</comment>
<dbReference type="GO" id="GO:0005524">
    <property type="term" value="F:ATP binding"/>
    <property type="evidence" value="ECO:0007669"/>
    <property type="project" value="UniProtKB-UniRule"/>
</dbReference>
<evidence type="ECO:0000256" key="3">
    <source>
        <dbReference type="ARBA" id="ARBA00022840"/>
    </source>
</evidence>
<dbReference type="GO" id="GO:0035556">
    <property type="term" value="P:intracellular signal transduction"/>
    <property type="evidence" value="ECO:0007669"/>
    <property type="project" value="TreeGrafter"/>
</dbReference>
<dbReference type="EMBL" id="MLAK01000716">
    <property type="protein sequence ID" value="OHT06752.1"/>
    <property type="molecule type" value="Genomic_DNA"/>
</dbReference>
<dbReference type="PANTHER" id="PTHR24346:SF30">
    <property type="entry name" value="MATERNAL EMBRYONIC LEUCINE ZIPPER KINASE"/>
    <property type="match status" value="1"/>
</dbReference>
<comment type="caution">
    <text evidence="9">The sequence shown here is derived from an EMBL/GenBank/DDBJ whole genome shotgun (WGS) entry which is preliminary data.</text>
</comment>
<keyword evidence="7" id="KW-0723">Serine/threonine-protein kinase</keyword>
<dbReference type="GeneID" id="94827187"/>
<dbReference type="PROSITE" id="PS00108">
    <property type="entry name" value="PROTEIN_KINASE_ST"/>
    <property type="match status" value="1"/>
</dbReference>
<proteinExistence type="inferred from homology"/>
<dbReference type="FunFam" id="1.10.510.10:FF:000592">
    <property type="entry name" value="CAMK family protein kinase"/>
    <property type="match status" value="1"/>
</dbReference>
<comment type="similarity">
    <text evidence="7">Belongs to the protein kinase superfamily.</text>
</comment>
<evidence type="ECO:0000256" key="1">
    <source>
        <dbReference type="ARBA" id="ARBA00012513"/>
    </source>
</evidence>
<dbReference type="OrthoDB" id="504170at2759"/>
<dbReference type="PROSITE" id="PS50011">
    <property type="entry name" value="PROTEIN_KINASE_DOM"/>
    <property type="match status" value="1"/>
</dbReference>
<dbReference type="GO" id="GO:0004674">
    <property type="term" value="F:protein serine/threonine kinase activity"/>
    <property type="evidence" value="ECO:0007669"/>
    <property type="project" value="UniProtKB-KW"/>
</dbReference>
<dbReference type="GO" id="GO:0005737">
    <property type="term" value="C:cytoplasm"/>
    <property type="evidence" value="ECO:0007669"/>
    <property type="project" value="TreeGrafter"/>
</dbReference>
<dbReference type="InterPro" id="IPR017441">
    <property type="entry name" value="Protein_kinase_ATP_BS"/>
</dbReference>
<keyword evidence="2 6" id="KW-0547">Nucleotide-binding</keyword>
<dbReference type="RefSeq" id="XP_068359888.1">
    <property type="nucleotide sequence ID" value="XM_068492483.1"/>
</dbReference>
<dbReference type="Pfam" id="PF00069">
    <property type="entry name" value="Pkinase"/>
    <property type="match status" value="1"/>
</dbReference>
<keyword evidence="10" id="KW-1185">Reference proteome</keyword>
<dbReference type="Proteomes" id="UP000179807">
    <property type="component" value="Unassembled WGS sequence"/>
</dbReference>
<dbReference type="CDD" id="cd14003">
    <property type="entry name" value="STKc_AMPK-like"/>
    <property type="match status" value="1"/>
</dbReference>
<evidence type="ECO:0000256" key="7">
    <source>
        <dbReference type="RuleBase" id="RU000304"/>
    </source>
</evidence>
<evidence type="ECO:0000313" key="9">
    <source>
        <dbReference type="EMBL" id="OHT06752.1"/>
    </source>
</evidence>
<dbReference type="InterPro" id="IPR000719">
    <property type="entry name" value="Prot_kinase_dom"/>
</dbReference>
<dbReference type="PANTHER" id="PTHR24346">
    <property type="entry name" value="MAP/MICROTUBULE AFFINITY-REGULATING KINASE"/>
    <property type="match status" value="1"/>
</dbReference>
<accession>A0A1J4K768</accession>
<evidence type="ECO:0000256" key="6">
    <source>
        <dbReference type="PROSITE-ProRule" id="PRU10141"/>
    </source>
</evidence>
<keyword evidence="9" id="KW-0808">Transferase</keyword>
<name>A0A1J4K768_9EUKA</name>
<dbReference type="AlphaFoldDB" id="A0A1J4K768"/>
<reference evidence="9" key="1">
    <citation type="submission" date="2016-10" db="EMBL/GenBank/DDBJ databases">
        <authorList>
            <person name="Benchimol M."/>
            <person name="Almeida L.G."/>
            <person name="Vasconcelos A.T."/>
            <person name="Perreira-Neves A."/>
            <person name="Rosa I.A."/>
            <person name="Tasca T."/>
            <person name="Bogo M.R."/>
            <person name="de Souza W."/>
        </authorList>
    </citation>
    <scope>NUCLEOTIDE SEQUENCE [LARGE SCALE GENOMIC DNA]</scope>
    <source>
        <strain evidence="9">K</strain>
    </source>
</reference>
<dbReference type="SMART" id="SM00220">
    <property type="entry name" value="S_TKc"/>
    <property type="match status" value="1"/>
</dbReference>
<comment type="catalytic activity">
    <reaction evidence="5">
        <text>L-seryl-[protein] + ATP = O-phospho-L-seryl-[protein] + ADP + H(+)</text>
        <dbReference type="Rhea" id="RHEA:17989"/>
        <dbReference type="Rhea" id="RHEA-COMP:9863"/>
        <dbReference type="Rhea" id="RHEA-COMP:11604"/>
        <dbReference type="ChEBI" id="CHEBI:15378"/>
        <dbReference type="ChEBI" id="CHEBI:29999"/>
        <dbReference type="ChEBI" id="CHEBI:30616"/>
        <dbReference type="ChEBI" id="CHEBI:83421"/>
        <dbReference type="ChEBI" id="CHEBI:456216"/>
        <dbReference type="EC" id="2.7.11.1"/>
    </reaction>
</comment>